<dbReference type="InterPro" id="IPR036849">
    <property type="entry name" value="Enolase-like_C_sf"/>
</dbReference>
<dbReference type="PANTHER" id="PTHR48073">
    <property type="entry name" value="O-SUCCINYLBENZOATE SYNTHASE-RELATED"/>
    <property type="match status" value="1"/>
</dbReference>
<dbReference type="GO" id="GO:0046872">
    <property type="term" value="F:metal ion binding"/>
    <property type="evidence" value="ECO:0007669"/>
    <property type="project" value="UniProtKB-KW"/>
</dbReference>
<feature type="binding site" evidence="6">
    <location>
        <position position="202"/>
    </location>
    <ligand>
        <name>Mg(2+)</name>
        <dbReference type="ChEBI" id="CHEBI:18420"/>
    </ligand>
</feature>
<proteinExistence type="inferred from homology"/>
<evidence type="ECO:0000256" key="5">
    <source>
        <dbReference type="PIRSR" id="PIRSR634603-1"/>
    </source>
</evidence>
<keyword evidence="10" id="KW-1185">Reference proteome</keyword>
<comment type="cofactor">
    <cofactor evidence="6 7">
        <name>Mg(2+)</name>
        <dbReference type="ChEBI" id="CHEBI:18420"/>
    </cofactor>
    <text evidence="6 7">Binds 1 Mg(2+) ion per subunit.</text>
</comment>
<dbReference type="PANTHER" id="PTHR48073:SF2">
    <property type="entry name" value="O-SUCCINYLBENZOATE SYNTHASE"/>
    <property type="match status" value="1"/>
</dbReference>
<dbReference type="Gene3D" id="3.30.390.10">
    <property type="entry name" value="Enolase-like, N-terminal domain"/>
    <property type="match status" value="1"/>
</dbReference>
<evidence type="ECO:0000256" key="2">
    <source>
        <dbReference type="ARBA" id="ARBA00022723"/>
    </source>
</evidence>
<dbReference type="STRING" id="1216006.VA7868_02265"/>
<keyword evidence="3 6" id="KW-0460">Magnesium</keyword>
<accession>A0A1M5Z465</accession>
<evidence type="ECO:0000256" key="6">
    <source>
        <dbReference type="PIRSR" id="PIRSR634603-3"/>
    </source>
</evidence>
<feature type="binding site" evidence="6">
    <location>
        <position position="225"/>
    </location>
    <ligand>
        <name>Mg(2+)</name>
        <dbReference type="ChEBI" id="CHEBI:18420"/>
    </ligand>
</feature>
<dbReference type="InterPro" id="IPR018110">
    <property type="entry name" value="Mandel_Rmase/mucon_lact_enz_CS"/>
</dbReference>
<dbReference type="NCBIfam" id="NF042940">
    <property type="entry name" value="racemase_DgcA"/>
    <property type="match status" value="1"/>
</dbReference>
<evidence type="ECO:0000256" key="7">
    <source>
        <dbReference type="RuleBase" id="RU366006"/>
    </source>
</evidence>
<dbReference type="InterPro" id="IPR013342">
    <property type="entry name" value="Mandelate_racemase_C"/>
</dbReference>
<dbReference type="OrthoDB" id="9782675at2"/>
<evidence type="ECO:0000256" key="4">
    <source>
        <dbReference type="ARBA" id="ARBA00023235"/>
    </source>
</evidence>
<feature type="binding site" evidence="6">
    <location>
        <position position="176"/>
    </location>
    <ligand>
        <name>Mg(2+)</name>
        <dbReference type="ChEBI" id="CHEBI:18420"/>
    </ligand>
</feature>
<dbReference type="EC" id="5.1.1.-" evidence="7"/>
<evidence type="ECO:0000256" key="1">
    <source>
        <dbReference type="ARBA" id="ARBA00008031"/>
    </source>
</evidence>
<dbReference type="InterPro" id="IPR029065">
    <property type="entry name" value="Enolase_C-like"/>
</dbReference>
<reference evidence="9 10" key="1">
    <citation type="submission" date="2016-11" db="EMBL/GenBank/DDBJ databases">
        <authorList>
            <person name="Jaros S."/>
            <person name="Januszkiewicz K."/>
            <person name="Wedrychowicz H."/>
        </authorList>
    </citation>
    <scope>NUCLEOTIDE SEQUENCE [LARGE SCALE GENOMIC DNA]</scope>
    <source>
        <strain evidence="9 10">CECT 7868</strain>
    </source>
</reference>
<dbReference type="Gene3D" id="3.20.20.120">
    <property type="entry name" value="Enolase-like C-terminal domain"/>
    <property type="match status" value="1"/>
</dbReference>
<protein>
    <recommendedName>
        <fullName evidence="7">Dipeptide epimerase</fullName>
        <ecNumber evidence="7">5.1.1.-</ecNumber>
    </recommendedName>
</protein>
<dbReference type="EMBL" id="FQXZ01000022">
    <property type="protein sequence ID" value="SHI18971.1"/>
    <property type="molecule type" value="Genomic_DNA"/>
</dbReference>
<evidence type="ECO:0000313" key="9">
    <source>
        <dbReference type="EMBL" id="SHI18971.1"/>
    </source>
</evidence>
<comment type="similarity">
    <text evidence="1 7">Belongs to the mandelate racemase/muconate lactonizing enzyme family.</text>
</comment>
<keyword evidence="2 6" id="KW-0479">Metal-binding</keyword>
<dbReference type="GO" id="GO:0006518">
    <property type="term" value="P:peptide metabolic process"/>
    <property type="evidence" value="ECO:0007669"/>
    <property type="project" value="UniProtKB-ARBA"/>
</dbReference>
<gene>
    <name evidence="9" type="primary">ycjG_1</name>
    <name evidence="9" type="ORF">VA7868_02265</name>
</gene>
<dbReference type="GO" id="GO:0009063">
    <property type="term" value="P:amino acid catabolic process"/>
    <property type="evidence" value="ECO:0007669"/>
    <property type="project" value="InterPro"/>
</dbReference>
<dbReference type="SFLD" id="SFLDF00010">
    <property type="entry name" value="dipeptide_epimerase"/>
    <property type="match status" value="1"/>
</dbReference>
<evidence type="ECO:0000256" key="3">
    <source>
        <dbReference type="ARBA" id="ARBA00022842"/>
    </source>
</evidence>
<evidence type="ECO:0000259" key="8">
    <source>
        <dbReference type="SMART" id="SM00922"/>
    </source>
</evidence>
<dbReference type="AlphaFoldDB" id="A0A1M5Z465"/>
<name>A0A1M5Z465_9VIBR</name>
<evidence type="ECO:0000313" key="10">
    <source>
        <dbReference type="Proteomes" id="UP000184608"/>
    </source>
</evidence>
<dbReference type="CDD" id="cd03319">
    <property type="entry name" value="L-Ala-DL-Glu_epimerase"/>
    <property type="match status" value="1"/>
</dbReference>
<keyword evidence="4 7" id="KW-0413">Isomerase</keyword>
<dbReference type="Pfam" id="PF02746">
    <property type="entry name" value="MR_MLE_N"/>
    <property type="match status" value="1"/>
</dbReference>
<dbReference type="SFLD" id="SFLDS00001">
    <property type="entry name" value="Enolase"/>
    <property type="match status" value="1"/>
</dbReference>
<feature type="domain" description="Mandelate racemase/muconate lactonizing enzyme C-terminal" evidence="8">
    <location>
        <begin position="130"/>
        <end position="223"/>
    </location>
</feature>
<dbReference type="NCBIfam" id="NF011708">
    <property type="entry name" value="PRK15129.1"/>
    <property type="match status" value="1"/>
</dbReference>
<dbReference type="RefSeq" id="WP_073603933.1">
    <property type="nucleotide sequence ID" value="NZ_FQXZ01000022.1"/>
</dbReference>
<feature type="active site" description="Proton acceptor; specific for (S)-substrate epimerization" evidence="5">
    <location>
        <position position="247"/>
    </location>
</feature>
<dbReference type="InterPro" id="IPR029017">
    <property type="entry name" value="Enolase-like_N"/>
</dbReference>
<dbReference type="InterPro" id="IPR034603">
    <property type="entry name" value="Dipeptide_epimerase"/>
</dbReference>
<dbReference type="SMART" id="SM00922">
    <property type="entry name" value="MR_MLE"/>
    <property type="match status" value="1"/>
</dbReference>
<organism evidence="9 10">
    <name type="scientific">Vibrio aerogenes CECT 7868</name>
    <dbReference type="NCBI Taxonomy" id="1216006"/>
    <lineage>
        <taxon>Bacteria</taxon>
        <taxon>Pseudomonadati</taxon>
        <taxon>Pseudomonadota</taxon>
        <taxon>Gammaproteobacteria</taxon>
        <taxon>Vibrionales</taxon>
        <taxon>Vibrionaceae</taxon>
        <taxon>Vibrio</taxon>
    </lineage>
</organism>
<dbReference type="SFLD" id="SFLDG00180">
    <property type="entry name" value="muconate_cycloisomerase"/>
    <property type="match status" value="1"/>
</dbReference>
<dbReference type="Pfam" id="PF13378">
    <property type="entry name" value="MR_MLE_C"/>
    <property type="match status" value="1"/>
</dbReference>
<dbReference type="PROSITE" id="PS00909">
    <property type="entry name" value="MR_MLE_2"/>
    <property type="match status" value="1"/>
</dbReference>
<dbReference type="SUPFAM" id="SSF54826">
    <property type="entry name" value="Enolase N-terminal domain-like"/>
    <property type="match status" value="1"/>
</dbReference>
<dbReference type="GO" id="GO:0016855">
    <property type="term" value="F:racemase and epimerase activity, acting on amino acids and derivatives"/>
    <property type="evidence" value="ECO:0007669"/>
    <property type="project" value="UniProtKB-UniRule"/>
</dbReference>
<dbReference type="SUPFAM" id="SSF51604">
    <property type="entry name" value="Enolase C-terminal domain-like"/>
    <property type="match status" value="1"/>
</dbReference>
<sequence>MRNLEIDVVELPLSRPFTISRGTRTAVTVVRVNVEENGFIGLGECTPTPRYGESPESVVAQLEDIRGSFESGLTREELQALMPAGAARNVLDCALWRLEAASTQKNLWSMSGVSQPESVITAETISLGSVDAMKSSAKKAVKKGAILLKIKLNAEQIVEKVAAIRSVAPETILIIDANEAWAGCDLPVLFKALTSYDITMIEQPLPAGDDSILADFEHVIPVCADESCHVNQDIDSLSSRYEFINIKLDKCGGLTEALKMVEQAKAKGMRLMVGCMLGSSLAMDAALPIAAQCELIDLDGPIWLAGDSVPYLEYREGRIWT</sequence>
<dbReference type="InterPro" id="IPR013341">
    <property type="entry name" value="Mandelate_racemase_N_dom"/>
</dbReference>
<feature type="active site" description="Proton acceptor; specific for (R)-substrate epimerization" evidence="5">
    <location>
        <position position="151"/>
    </location>
</feature>
<dbReference type="Proteomes" id="UP000184608">
    <property type="component" value="Unassembled WGS sequence"/>
</dbReference>